<name>A0A177B6F1_9BILA</name>
<evidence type="ECO:0000313" key="2">
    <source>
        <dbReference type="Proteomes" id="UP000078046"/>
    </source>
</evidence>
<keyword evidence="2" id="KW-1185">Reference proteome</keyword>
<comment type="caution">
    <text evidence="1">The sequence shown here is derived from an EMBL/GenBank/DDBJ whole genome shotgun (WGS) entry which is preliminary data.</text>
</comment>
<dbReference type="AlphaFoldDB" id="A0A177B6F1"/>
<reference evidence="1 2" key="1">
    <citation type="submission" date="2016-04" db="EMBL/GenBank/DDBJ databases">
        <title>The genome of Intoshia linei affirms orthonectids as highly simplified spiralians.</title>
        <authorList>
            <person name="Mikhailov K.V."/>
            <person name="Slusarev G.S."/>
            <person name="Nikitin M.A."/>
            <person name="Logacheva M.D."/>
            <person name="Penin A."/>
            <person name="Aleoshin V."/>
            <person name="Panchin Y.V."/>
        </authorList>
    </citation>
    <scope>NUCLEOTIDE SEQUENCE [LARGE SCALE GENOMIC DNA]</scope>
    <source>
        <strain evidence="1">Intl2013</strain>
        <tissue evidence="1">Whole animal</tissue>
    </source>
</reference>
<sequence length="69" mass="7671">MNSMTGVIVDNALDRDENLFPGMGRTSVKKIITASGIRLGKLDDEIKVQDLSVLRHNVNAKVMKLPKDY</sequence>
<proteinExistence type="predicted"/>
<organism evidence="1 2">
    <name type="scientific">Intoshia linei</name>
    <dbReference type="NCBI Taxonomy" id="1819745"/>
    <lineage>
        <taxon>Eukaryota</taxon>
        <taxon>Metazoa</taxon>
        <taxon>Spiralia</taxon>
        <taxon>Lophotrochozoa</taxon>
        <taxon>Mesozoa</taxon>
        <taxon>Orthonectida</taxon>
        <taxon>Rhopaluridae</taxon>
        <taxon>Intoshia</taxon>
    </lineage>
</organism>
<evidence type="ECO:0000313" key="1">
    <source>
        <dbReference type="EMBL" id="OAF68994.1"/>
    </source>
</evidence>
<dbReference type="EMBL" id="LWCA01000353">
    <property type="protein sequence ID" value="OAF68994.1"/>
    <property type="molecule type" value="Genomic_DNA"/>
</dbReference>
<dbReference type="Proteomes" id="UP000078046">
    <property type="component" value="Unassembled WGS sequence"/>
</dbReference>
<protein>
    <submittedName>
        <fullName evidence="1">Uncharacterized protein</fullName>
    </submittedName>
</protein>
<accession>A0A177B6F1</accession>
<gene>
    <name evidence="1" type="ORF">A3Q56_03284</name>
</gene>